<accession>A0AAP0F045</accession>
<gene>
    <name evidence="9" type="ORF">Sjap_019783</name>
</gene>
<comment type="subcellular location">
    <subcellularLocation>
        <location evidence="1">Endoplasmic reticulum membrane</location>
        <topology evidence="1">Multi-pass membrane protein</topology>
    </subcellularLocation>
</comment>
<proteinExistence type="predicted"/>
<dbReference type="GO" id="GO:0019432">
    <property type="term" value="P:triglyceride biosynthetic process"/>
    <property type="evidence" value="ECO:0007669"/>
    <property type="project" value="TreeGrafter"/>
</dbReference>
<dbReference type="Proteomes" id="UP001417504">
    <property type="component" value="Unassembled WGS sequence"/>
</dbReference>
<evidence type="ECO:0000256" key="8">
    <source>
        <dbReference type="SAM" id="Phobius"/>
    </source>
</evidence>
<evidence type="ECO:0000256" key="7">
    <source>
        <dbReference type="SAM" id="MobiDB-lite"/>
    </source>
</evidence>
<comment type="pathway">
    <text evidence="2">Lipid metabolism.</text>
</comment>
<evidence type="ECO:0000313" key="9">
    <source>
        <dbReference type="EMBL" id="KAK9102529.1"/>
    </source>
</evidence>
<dbReference type="EC" id="2.3.1.20" evidence="3"/>
<feature type="region of interest" description="Disordered" evidence="7">
    <location>
        <begin position="74"/>
        <end position="93"/>
    </location>
</feature>
<evidence type="ECO:0000256" key="4">
    <source>
        <dbReference type="ARBA" id="ARBA00022679"/>
    </source>
</evidence>
<name>A0AAP0F045_9MAGN</name>
<dbReference type="InterPro" id="IPR014371">
    <property type="entry name" value="Oat_ACAT_DAG_ARE"/>
</dbReference>
<dbReference type="EMBL" id="JBBNAE010000008">
    <property type="protein sequence ID" value="KAK9102529.1"/>
    <property type="molecule type" value="Genomic_DNA"/>
</dbReference>
<protein>
    <recommendedName>
        <fullName evidence="3">diacylglycerol O-acyltransferase</fullName>
        <ecNumber evidence="3">2.3.1.20</ecNumber>
    </recommendedName>
</protein>
<dbReference type="PANTHER" id="PTHR10408:SF7">
    <property type="entry name" value="DIACYLGLYCEROL O-ACYLTRANSFERASE 1"/>
    <property type="match status" value="1"/>
</dbReference>
<evidence type="ECO:0000256" key="3">
    <source>
        <dbReference type="ARBA" id="ARBA00013244"/>
    </source>
</evidence>
<organism evidence="9 10">
    <name type="scientific">Stephania japonica</name>
    <dbReference type="NCBI Taxonomy" id="461633"/>
    <lineage>
        <taxon>Eukaryota</taxon>
        <taxon>Viridiplantae</taxon>
        <taxon>Streptophyta</taxon>
        <taxon>Embryophyta</taxon>
        <taxon>Tracheophyta</taxon>
        <taxon>Spermatophyta</taxon>
        <taxon>Magnoliopsida</taxon>
        <taxon>Ranunculales</taxon>
        <taxon>Menispermaceae</taxon>
        <taxon>Menispermoideae</taxon>
        <taxon>Cissampelideae</taxon>
        <taxon>Stephania</taxon>
    </lineage>
</organism>
<dbReference type="GO" id="GO:0005789">
    <property type="term" value="C:endoplasmic reticulum membrane"/>
    <property type="evidence" value="ECO:0007669"/>
    <property type="project" value="UniProtKB-SubCell"/>
</dbReference>
<evidence type="ECO:0000256" key="6">
    <source>
        <dbReference type="ARBA" id="ARBA00023315"/>
    </source>
</evidence>
<keyword evidence="4" id="KW-0808">Transferase</keyword>
<feature type="compositionally biased region" description="Low complexity" evidence="7">
    <location>
        <begin position="27"/>
        <end position="39"/>
    </location>
</feature>
<dbReference type="PANTHER" id="PTHR10408">
    <property type="entry name" value="STEROL O-ACYLTRANSFERASE"/>
    <property type="match status" value="1"/>
</dbReference>
<keyword evidence="8" id="KW-1133">Transmembrane helix</keyword>
<keyword evidence="8" id="KW-0812">Transmembrane</keyword>
<keyword evidence="5" id="KW-0256">Endoplasmic reticulum</keyword>
<evidence type="ECO:0000313" key="10">
    <source>
        <dbReference type="Proteomes" id="UP001417504"/>
    </source>
</evidence>
<evidence type="ECO:0000256" key="5">
    <source>
        <dbReference type="ARBA" id="ARBA00022824"/>
    </source>
</evidence>
<dbReference type="GO" id="GO:0004144">
    <property type="term" value="F:diacylglycerol O-acyltransferase activity"/>
    <property type="evidence" value="ECO:0007669"/>
    <property type="project" value="UniProtKB-EC"/>
</dbReference>
<sequence length="218" mass="23103">MAIANSPDKIESESDLNLSIRKRSNAAAAAAADWSNSSASGGGDGDGGGGIDSGLGAESGEEAKCCLSNGGERIGNGGGGGDQEDRNRQAQAQAEAEAEAALKYVYRASAPAHRRVKESPLSSDAIFRQSHAGLFNLCIVVLVAVNSRLIIENIMKYGLLIRAGFWFSSKSLKDWPLFMCCLSLPIFPLGAFLVEKLARHKALSEPIISCRLLFPFMP</sequence>
<feature type="transmembrane region" description="Helical" evidence="8">
    <location>
        <begin position="134"/>
        <end position="155"/>
    </location>
</feature>
<comment type="caution">
    <text evidence="9">The sequence shown here is derived from an EMBL/GenBank/DDBJ whole genome shotgun (WGS) entry which is preliminary data.</text>
</comment>
<keyword evidence="6" id="KW-0012">Acyltransferase</keyword>
<dbReference type="GO" id="GO:0009941">
    <property type="term" value="C:chloroplast envelope"/>
    <property type="evidence" value="ECO:0007669"/>
    <property type="project" value="TreeGrafter"/>
</dbReference>
<dbReference type="AlphaFoldDB" id="A0AAP0F045"/>
<evidence type="ECO:0000256" key="1">
    <source>
        <dbReference type="ARBA" id="ARBA00004477"/>
    </source>
</evidence>
<feature type="transmembrane region" description="Helical" evidence="8">
    <location>
        <begin position="175"/>
        <end position="194"/>
    </location>
</feature>
<evidence type="ECO:0000256" key="2">
    <source>
        <dbReference type="ARBA" id="ARBA00005189"/>
    </source>
</evidence>
<keyword evidence="8" id="KW-0472">Membrane</keyword>
<reference evidence="9 10" key="1">
    <citation type="submission" date="2024-01" db="EMBL/GenBank/DDBJ databases">
        <title>Genome assemblies of Stephania.</title>
        <authorList>
            <person name="Yang L."/>
        </authorList>
    </citation>
    <scope>NUCLEOTIDE SEQUENCE [LARGE SCALE GENOMIC DNA]</scope>
    <source>
        <strain evidence="9">QJT</strain>
        <tissue evidence="9">Leaf</tissue>
    </source>
</reference>
<feature type="compositionally biased region" description="Gly residues" evidence="7">
    <location>
        <begin position="40"/>
        <end position="53"/>
    </location>
</feature>
<feature type="region of interest" description="Disordered" evidence="7">
    <location>
        <begin position="27"/>
        <end position="56"/>
    </location>
</feature>
<keyword evidence="10" id="KW-1185">Reference proteome</keyword>